<dbReference type="InterPro" id="IPR011051">
    <property type="entry name" value="RmlC_Cupin_sf"/>
</dbReference>
<feature type="binding site" evidence="2">
    <location>
        <position position="109"/>
    </location>
    <ligand>
        <name>Fe cation</name>
        <dbReference type="ChEBI" id="CHEBI:24875"/>
    </ligand>
</feature>
<dbReference type="PANTHER" id="PTHR13903:SF8">
    <property type="entry name" value="PIRIN"/>
    <property type="match status" value="1"/>
</dbReference>
<dbReference type="HOGENOM" id="CLU_045717_1_1_5"/>
<feature type="domain" description="Pirin C-terminal" evidence="6">
    <location>
        <begin position="185"/>
        <end position="286"/>
    </location>
</feature>
<accession>Q98LL8</accession>
<dbReference type="RefSeq" id="WP_010909799.1">
    <property type="nucleotide sequence ID" value="NC_002678.2"/>
</dbReference>
<dbReference type="CDD" id="cd02247">
    <property type="entry name" value="cupin_pirin_C"/>
    <property type="match status" value="1"/>
</dbReference>
<keyword evidence="2" id="KW-0479">Metal-binding</keyword>
<feature type="binding site" evidence="2">
    <location>
        <position position="111"/>
    </location>
    <ligand>
        <name>Fe cation</name>
        <dbReference type="ChEBI" id="CHEBI:24875"/>
    </ligand>
</feature>
<evidence type="ECO:0000313" key="8">
    <source>
        <dbReference type="Proteomes" id="UP000000552"/>
    </source>
</evidence>
<dbReference type="SUPFAM" id="SSF51182">
    <property type="entry name" value="RmlC-like cupins"/>
    <property type="match status" value="1"/>
</dbReference>
<protein>
    <submittedName>
        <fullName evidence="7">Mlr0974 protein</fullName>
    </submittedName>
</protein>
<gene>
    <name evidence="7" type="ordered locus">mlr0974</name>
</gene>
<evidence type="ECO:0000313" key="7">
    <source>
        <dbReference type="EMBL" id="BAB48445.1"/>
    </source>
</evidence>
<feature type="binding site" evidence="2">
    <location>
        <position position="65"/>
    </location>
    <ligand>
        <name>Fe cation</name>
        <dbReference type="ChEBI" id="CHEBI:24875"/>
    </ligand>
</feature>
<comment type="cofactor">
    <cofactor evidence="2">
        <name>Fe cation</name>
        <dbReference type="ChEBI" id="CHEBI:24875"/>
    </cofactor>
    <text evidence="2">Binds 1 Fe cation per subunit.</text>
</comment>
<evidence type="ECO:0000256" key="4">
    <source>
        <dbReference type="SAM" id="MobiDB-lite"/>
    </source>
</evidence>
<sequence length="308" mass="33541">MAILQNEATHIDTSFLPPFPERPSDCLVRRVLPTLHHRTVGPFILVDQRGPADLDVGRGFDLAPHPHIGIETLTYLVDGEIIHRDNLGNVQTVGPGEVNWMAAGSGIVHSEHTPPAMRTTGSNLFGMHAWIALSLRHEAAPPDFAHYAASEVPRTRDNGVEVTLIAGASDGLTSPVRTFSDLVCAEILLTSGSRYQVRPGYHERAIYVVAGEVEIVGKHGTFSEAELLMLDPGVEVVLRAPAFHAARLLLIGGEPFAEPRHIYWNFVSSSAERIEQAEADWRERRFPGVPGEEVSAPLSADHIEGTGD</sequence>
<evidence type="ECO:0000259" key="6">
    <source>
        <dbReference type="Pfam" id="PF05726"/>
    </source>
</evidence>
<dbReference type="eggNOG" id="COG1741">
    <property type="taxonomic scope" value="Bacteria"/>
</dbReference>
<dbReference type="InterPro" id="IPR008778">
    <property type="entry name" value="Pirin_C_dom"/>
</dbReference>
<feature type="domain" description="Pirin N-terminal" evidence="5">
    <location>
        <begin position="29"/>
        <end position="131"/>
    </location>
</feature>
<dbReference type="Proteomes" id="UP000000552">
    <property type="component" value="Chromosome"/>
</dbReference>
<comment type="similarity">
    <text evidence="1 3">Belongs to the pirin family.</text>
</comment>
<dbReference type="Pfam" id="PF02678">
    <property type="entry name" value="Pirin"/>
    <property type="match status" value="1"/>
</dbReference>
<feature type="region of interest" description="Disordered" evidence="4">
    <location>
        <begin position="285"/>
        <end position="308"/>
    </location>
</feature>
<feature type="binding site" evidence="2">
    <location>
        <position position="67"/>
    </location>
    <ligand>
        <name>Fe cation</name>
        <dbReference type="ChEBI" id="CHEBI:24875"/>
    </ligand>
</feature>
<dbReference type="PANTHER" id="PTHR13903">
    <property type="entry name" value="PIRIN-RELATED"/>
    <property type="match status" value="1"/>
</dbReference>
<evidence type="ECO:0000259" key="5">
    <source>
        <dbReference type="Pfam" id="PF02678"/>
    </source>
</evidence>
<evidence type="ECO:0000256" key="3">
    <source>
        <dbReference type="RuleBase" id="RU003457"/>
    </source>
</evidence>
<dbReference type="KEGG" id="mlo:mlr0974"/>
<dbReference type="PATRIC" id="fig|266835.9.peg.778"/>
<dbReference type="GO" id="GO:0046872">
    <property type="term" value="F:metal ion binding"/>
    <property type="evidence" value="ECO:0007669"/>
    <property type="project" value="UniProtKB-KW"/>
</dbReference>
<organism evidence="7 8">
    <name type="scientific">Mesorhizobium japonicum (strain LMG 29417 / CECT 9101 / MAFF 303099)</name>
    <name type="common">Mesorhizobium loti (strain MAFF 303099)</name>
    <dbReference type="NCBI Taxonomy" id="266835"/>
    <lineage>
        <taxon>Bacteria</taxon>
        <taxon>Pseudomonadati</taxon>
        <taxon>Pseudomonadota</taxon>
        <taxon>Alphaproteobacteria</taxon>
        <taxon>Hyphomicrobiales</taxon>
        <taxon>Phyllobacteriaceae</taxon>
        <taxon>Mesorhizobium</taxon>
    </lineage>
</organism>
<evidence type="ECO:0000256" key="2">
    <source>
        <dbReference type="PIRSR" id="PIRSR006232-1"/>
    </source>
</evidence>
<dbReference type="PIRSF" id="PIRSF006232">
    <property type="entry name" value="Pirin"/>
    <property type="match status" value="1"/>
</dbReference>
<dbReference type="EMBL" id="BA000012">
    <property type="protein sequence ID" value="BAB48445.1"/>
    <property type="molecule type" value="Genomic_DNA"/>
</dbReference>
<reference evidence="7 8" key="1">
    <citation type="journal article" date="2000" name="DNA Res.">
        <title>Complete genome structure of the nitrogen-fixing symbiotic bacterium Mesorhizobium loti.</title>
        <authorList>
            <person name="Kaneko T."/>
            <person name="Nakamura Y."/>
            <person name="Sato S."/>
            <person name="Asamizu E."/>
            <person name="Kato T."/>
            <person name="Sasamoto S."/>
            <person name="Watanabe A."/>
            <person name="Idesawa K."/>
            <person name="Ishikawa A."/>
            <person name="Kawashima K."/>
            <person name="Kimura T."/>
            <person name="Kishida Y."/>
            <person name="Kiyokawa C."/>
            <person name="Kohara M."/>
            <person name="Matsumoto M."/>
            <person name="Matsuno A."/>
            <person name="Mochizuki Y."/>
            <person name="Nakayama S."/>
            <person name="Nakazaki N."/>
            <person name="Shimpo S."/>
            <person name="Sugimoto M."/>
            <person name="Takeuchi C."/>
            <person name="Yamada M."/>
            <person name="Tabata S."/>
        </authorList>
    </citation>
    <scope>NUCLEOTIDE SEQUENCE [LARGE SCALE GENOMIC DNA]</scope>
    <source>
        <strain evidence="8">LMG 29417 / CECT 9101 / MAFF 303099</strain>
    </source>
</reference>
<name>Q98LL8_RHILO</name>
<dbReference type="Pfam" id="PF05726">
    <property type="entry name" value="Pirin_C"/>
    <property type="match status" value="1"/>
</dbReference>
<dbReference type="CDD" id="cd02909">
    <property type="entry name" value="cupin_pirin_N"/>
    <property type="match status" value="1"/>
</dbReference>
<dbReference type="Gene3D" id="2.60.120.10">
    <property type="entry name" value="Jelly Rolls"/>
    <property type="match status" value="2"/>
</dbReference>
<evidence type="ECO:0000256" key="1">
    <source>
        <dbReference type="ARBA" id="ARBA00008416"/>
    </source>
</evidence>
<dbReference type="InterPro" id="IPR003829">
    <property type="entry name" value="Pirin_N_dom"/>
</dbReference>
<proteinExistence type="inferred from homology"/>
<keyword evidence="2" id="KW-0408">Iron</keyword>
<dbReference type="InterPro" id="IPR012093">
    <property type="entry name" value="Pirin"/>
</dbReference>
<dbReference type="InterPro" id="IPR014710">
    <property type="entry name" value="RmlC-like_jellyroll"/>
</dbReference>
<dbReference type="AlphaFoldDB" id="Q98LL8"/>